<comment type="subcellular location">
    <subcellularLocation>
        <location evidence="1 7">Membrane</location>
        <topology evidence="1 7">Multi-pass membrane protein</topology>
    </subcellularLocation>
</comment>
<dbReference type="InterPro" id="IPR000301">
    <property type="entry name" value="Tetraspanin_animals"/>
</dbReference>
<dbReference type="EMBL" id="CM012445">
    <property type="protein sequence ID" value="RVE68104.1"/>
    <property type="molecule type" value="Genomic_DNA"/>
</dbReference>
<accession>A0A3S2MW44</accession>
<keyword evidence="3 7" id="KW-0812">Transmembrane</keyword>
<dbReference type="PRINTS" id="PR00259">
    <property type="entry name" value="TMFOUR"/>
</dbReference>
<dbReference type="Proteomes" id="UP000283210">
    <property type="component" value="Chromosome 9"/>
</dbReference>
<name>A0A3S2MW44_ORYJA</name>
<keyword evidence="6" id="KW-1015">Disulfide bond</keyword>
<dbReference type="SUPFAM" id="SSF48652">
    <property type="entry name" value="Tetraspanin"/>
    <property type="match status" value="1"/>
</dbReference>
<evidence type="ECO:0000256" key="4">
    <source>
        <dbReference type="ARBA" id="ARBA00022989"/>
    </source>
</evidence>
<comment type="caution">
    <text evidence="7">Lacks conserved residue(s) required for the propagation of feature annotation.</text>
</comment>
<dbReference type="InterPro" id="IPR018499">
    <property type="entry name" value="Tetraspanin/Peripherin"/>
</dbReference>
<feature type="transmembrane region" description="Helical" evidence="7">
    <location>
        <begin position="84"/>
        <end position="106"/>
    </location>
</feature>
<evidence type="ECO:0000256" key="6">
    <source>
        <dbReference type="PIRSR" id="PIRSR002419-1"/>
    </source>
</evidence>
<evidence type="ECO:0000256" key="3">
    <source>
        <dbReference type="ARBA" id="ARBA00022692"/>
    </source>
</evidence>
<dbReference type="GO" id="GO:0005886">
    <property type="term" value="C:plasma membrane"/>
    <property type="evidence" value="ECO:0007669"/>
    <property type="project" value="TreeGrafter"/>
</dbReference>
<dbReference type="InterPro" id="IPR008952">
    <property type="entry name" value="Tetraspanin_EC2_sf"/>
</dbReference>
<evidence type="ECO:0000313" key="8">
    <source>
        <dbReference type="EMBL" id="RVE68104.1"/>
    </source>
</evidence>
<keyword evidence="4 7" id="KW-1133">Transmembrane helix</keyword>
<protein>
    <recommendedName>
        <fullName evidence="7">Tetraspanin</fullName>
    </recommendedName>
</protein>
<reference evidence="8 9" key="1">
    <citation type="submission" date="2018-11" db="EMBL/GenBank/DDBJ databases">
        <authorList>
            <person name="Lopez-Roques C."/>
            <person name="Donnadieu C."/>
            <person name="Bouchez O."/>
            <person name="Klopp C."/>
            <person name="Cabau C."/>
            <person name="Zahm M."/>
        </authorList>
    </citation>
    <scope>NUCLEOTIDE SEQUENCE [LARGE SCALE GENOMIC DNA]</scope>
    <source>
        <strain evidence="8">RS831</strain>
        <tissue evidence="8">Whole body</tissue>
    </source>
</reference>
<dbReference type="AlphaFoldDB" id="A0A3S2MW44"/>
<reference evidence="8 9" key="2">
    <citation type="submission" date="2019-01" db="EMBL/GenBank/DDBJ databases">
        <title>A chromosome length genome reference of the Java medaka (oryzias javanicus).</title>
        <authorList>
            <person name="Herpin A."/>
            <person name="Takehana Y."/>
            <person name="Naruse K."/>
            <person name="Ansai S."/>
            <person name="Kawaguchi M."/>
        </authorList>
    </citation>
    <scope>NUCLEOTIDE SEQUENCE [LARGE SCALE GENOMIC DNA]</scope>
    <source>
        <strain evidence="8">RS831</strain>
        <tissue evidence="8">Whole body</tissue>
    </source>
</reference>
<evidence type="ECO:0000256" key="2">
    <source>
        <dbReference type="ARBA" id="ARBA00006840"/>
    </source>
</evidence>
<feature type="disulfide bond" evidence="6">
    <location>
        <begin position="146"/>
        <end position="172"/>
    </location>
</feature>
<dbReference type="Pfam" id="PF00335">
    <property type="entry name" value="Tetraspanin"/>
    <property type="match status" value="1"/>
</dbReference>
<feature type="transmembrane region" description="Helical" evidence="7">
    <location>
        <begin position="50"/>
        <end position="72"/>
    </location>
</feature>
<evidence type="ECO:0000256" key="1">
    <source>
        <dbReference type="ARBA" id="ARBA00004141"/>
    </source>
</evidence>
<evidence type="ECO:0000256" key="5">
    <source>
        <dbReference type="ARBA" id="ARBA00023136"/>
    </source>
</evidence>
<proteinExistence type="inferred from homology"/>
<keyword evidence="5 7" id="KW-0472">Membrane</keyword>
<dbReference type="FunFam" id="1.10.1450.10:FF:000029">
    <property type="entry name" value="Tetraspanin"/>
    <property type="match status" value="1"/>
</dbReference>
<comment type="similarity">
    <text evidence="2 7">Belongs to the tetraspanin (TM4SF) family.</text>
</comment>
<gene>
    <name evidence="8" type="ORF">OJAV_G00088420</name>
</gene>
<dbReference type="PANTHER" id="PTHR19282">
    <property type="entry name" value="TETRASPANIN"/>
    <property type="match status" value="1"/>
</dbReference>
<feature type="transmembrane region" description="Helical" evidence="7">
    <location>
        <begin position="12"/>
        <end position="30"/>
    </location>
</feature>
<dbReference type="PIRSF" id="PIRSF002419">
    <property type="entry name" value="Tetraspanin"/>
    <property type="match status" value="1"/>
</dbReference>
<keyword evidence="9" id="KW-1185">Reference proteome</keyword>
<organism evidence="8 9">
    <name type="scientific">Oryzias javanicus</name>
    <name type="common">Javanese ricefish</name>
    <name type="synonym">Aplocheilus javanicus</name>
    <dbReference type="NCBI Taxonomy" id="123683"/>
    <lineage>
        <taxon>Eukaryota</taxon>
        <taxon>Metazoa</taxon>
        <taxon>Chordata</taxon>
        <taxon>Craniata</taxon>
        <taxon>Vertebrata</taxon>
        <taxon>Euteleostomi</taxon>
        <taxon>Actinopterygii</taxon>
        <taxon>Neopterygii</taxon>
        <taxon>Teleostei</taxon>
        <taxon>Neoteleostei</taxon>
        <taxon>Acanthomorphata</taxon>
        <taxon>Ovalentaria</taxon>
        <taxon>Atherinomorphae</taxon>
        <taxon>Beloniformes</taxon>
        <taxon>Adrianichthyidae</taxon>
        <taxon>Oryziinae</taxon>
        <taxon>Oryzias</taxon>
    </lineage>
</organism>
<dbReference type="PANTHER" id="PTHR19282:SF120">
    <property type="entry name" value="TETRASPANIN-36"/>
    <property type="match status" value="1"/>
</dbReference>
<dbReference type="OrthoDB" id="9993879at2759"/>
<evidence type="ECO:0000256" key="7">
    <source>
        <dbReference type="RuleBase" id="RU361218"/>
    </source>
</evidence>
<dbReference type="Gene3D" id="1.10.1450.10">
    <property type="entry name" value="Tetraspanin"/>
    <property type="match status" value="1"/>
</dbReference>
<sequence>MDCGVATSKTILLFLSLVFGTAGGVLAWVGARVIQSYDNFEGFIQDKQMLIPAVAIICISAVMLLFGLVGCCSTLRESKFGLSLFFIIIMVIFAAEVAALVLTFIYHGKINQNLEHSMNNTFSQYTGEEDAGSKAVDLLQQQLECCGVLNYTSWMNTAWFASHNRSVPTSCCRSNVTQCTGSLDQLNLIYTEGCEVKLDASFRML</sequence>
<evidence type="ECO:0000313" key="9">
    <source>
        <dbReference type="Proteomes" id="UP000283210"/>
    </source>
</evidence>